<dbReference type="EMBL" id="KK034062">
    <property type="protein sequence ID" value="EXL64503.1"/>
    <property type="molecule type" value="Genomic_DNA"/>
</dbReference>
<proteinExistence type="predicted"/>
<feature type="region of interest" description="Disordered" evidence="1">
    <location>
        <begin position="23"/>
        <end position="45"/>
    </location>
</feature>
<organism evidence="2">
    <name type="scientific">Fusarium oxysporum f. sp. conglutinans race 2 54008</name>
    <dbReference type="NCBI Taxonomy" id="1089457"/>
    <lineage>
        <taxon>Eukaryota</taxon>
        <taxon>Fungi</taxon>
        <taxon>Dikarya</taxon>
        <taxon>Ascomycota</taxon>
        <taxon>Pezizomycotina</taxon>
        <taxon>Sordariomycetes</taxon>
        <taxon>Hypocreomycetidae</taxon>
        <taxon>Hypocreales</taxon>
        <taxon>Nectriaceae</taxon>
        <taxon>Fusarium</taxon>
        <taxon>Fusarium oxysporum species complex</taxon>
    </lineage>
</organism>
<feature type="compositionally biased region" description="Polar residues" evidence="1">
    <location>
        <begin position="23"/>
        <end position="35"/>
    </location>
</feature>
<evidence type="ECO:0000313" key="2">
    <source>
        <dbReference type="EMBL" id="EXL64503.1"/>
    </source>
</evidence>
<evidence type="ECO:0000256" key="1">
    <source>
        <dbReference type="SAM" id="MobiDB-lite"/>
    </source>
</evidence>
<name>X0GMI5_FUSOX</name>
<accession>X0GMI5</accession>
<dbReference type="Proteomes" id="UP000030676">
    <property type="component" value="Unassembled WGS sequence"/>
</dbReference>
<reference evidence="2" key="1">
    <citation type="submission" date="2011-11" db="EMBL/GenBank/DDBJ databases">
        <title>The Genome Sequence of Fusarium oxysporum PHW808.</title>
        <authorList>
            <consortium name="The Broad Institute Genome Sequencing Platform"/>
            <person name="Ma L.-J."/>
            <person name="Gale L.R."/>
            <person name="Schwartz D.C."/>
            <person name="Zhou S."/>
            <person name="Corby-Kistler H."/>
            <person name="Young S.K."/>
            <person name="Zeng Q."/>
            <person name="Gargeya S."/>
            <person name="Fitzgerald M."/>
            <person name="Haas B."/>
            <person name="Abouelleil A."/>
            <person name="Alvarado L."/>
            <person name="Arachchi H.M."/>
            <person name="Berlin A."/>
            <person name="Brown A."/>
            <person name="Chapman S.B."/>
            <person name="Chen Z."/>
            <person name="Dunbar C."/>
            <person name="Freedman E."/>
            <person name="Gearin G."/>
            <person name="Goldberg J."/>
            <person name="Griggs A."/>
            <person name="Gujja S."/>
            <person name="Heiman D."/>
            <person name="Howarth C."/>
            <person name="Larson L."/>
            <person name="Lui A."/>
            <person name="MacDonald P.J.P."/>
            <person name="Montmayeur A."/>
            <person name="Murphy C."/>
            <person name="Neiman D."/>
            <person name="Pearson M."/>
            <person name="Priest M."/>
            <person name="Roberts A."/>
            <person name="Saif S."/>
            <person name="Shea T."/>
            <person name="Shenoy N."/>
            <person name="Sisk P."/>
            <person name="Stolte C."/>
            <person name="Sykes S."/>
            <person name="Wortman J."/>
            <person name="Nusbaum C."/>
            <person name="Birren B."/>
        </authorList>
    </citation>
    <scope>NUCLEOTIDE SEQUENCE [LARGE SCALE GENOMIC DNA]</scope>
    <source>
        <strain evidence="2">54008</strain>
    </source>
</reference>
<protein>
    <submittedName>
        <fullName evidence="2">Uncharacterized protein</fullName>
    </submittedName>
</protein>
<gene>
    <name evidence="2" type="ORF">FOPG_19234</name>
</gene>
<dbReference type="AlphaFoldDB" id="X0GMI5"/>
<sequence>MLVLMVSKFMAEMDIYLSSSFHQTPTNATTSTAALSKSDAPLSWS</sequence>
<reference evidence="2" key="2">
    <citation type="submission" date="2014-03" db="EMBL/GenBank/DDBJ databases">
        <title>The Genome Annotation of Fusarium oxysporum PHW808.</title>
        <authorList>
            <consortium name="The Broad Institute Genomics Platform"/>
            <person name="Ma L.-J."/>
            <person name="Corby-Kistler H."/>
            <person name="Broz K."/>
            <person name="Gale L.R."/>
            <person name="Jonkers W."/>
            <person name="O'Donnell K."/>
            <person name="Ploetz R."/>
            <person name="Steinberg C."/>
            <person name="Schwartz D.C."/>
            <person name="VanEtten H."/>
            <person name="Zhou S."/>
            <person name="Young S.K."/>
            <person name="Zeng Q."/>
            <person name="Gargeya S."/>
            <person name="Fitzgerald M."/>
            <person name="Abouelleil A."/>
            <person name="Alvarado L."/>
            <person name="Chapman S.B."/>
            <person name="Gainer-Dewar J."/>
            <person name="Goldberg J."/>
            <person name="Griggs A."/>
            <person name="Gujja S."/>
            <person name="Hansen M."/>
            <person name="Howarth C."/>
            <person name="Imamovic A."/>
            <person name="Ireland A."/>
            <person name="Larimer J."/>
            <person name="McCowan C."/>
            <person name="Murphy C."/>
            <person name="Pearson M."/>
            <person name="Poon T.W."/>
            <person name="Priest M."/>
            <person name="Roberts A."/>
            <person name="Saif S."/>
            <person name="Shea T."/>
            <person name="Sykes S."/>
            <person name="Wortman J."/>
            <person name="Nusbaum C."/>
            <person name="Birren B."/>
        </authorList>
    </citation>
    <scope>NUCLEOTIDE SEQUENCE</scope>
    <source>
        <strain evidence="2">54008</strain>
    </source>
</reference>
<dbReference type="HOGENOM" id="CLU_3207689_0_0_1"/>